<reference evidence="11" key="1">
    <citation type="journal article" date="2013" name="Science">
        <title>The Amborella genome and the evolution of flowering plants.</title>
        <authorList>
            <consortium name="Amborella Genome Project"/>
        </authorList>
    </citation>
    <scope>NUCLEOTIDE SEQUENCE [LARGE SCALE GENOMIC DNA]</scope>
</reference>
<evidence type="ECO:0000313" key="11">
    <source>
        <dbReference type="Proteomes" id="UP000017836"/>
    </source>
</evidence>
<evidence type="ECO:0000256" key="2">
    <source>
        <dbReference type="ARBA" id="ARBA00022741"/>
    </source>
</evidence>
<dbReference type="GO" id="GO:0033044">
    <property type="term" value="P:regulation of chromosome organization"/>
    <property type="evidence" value="ECO:0007669"/>
    <property type="project" value="UniProtKB-ARBA"/>
</dbReference>
<keyword evidence="3 6" id="KW-0067">ATP-binding</keyword>
<dbReference type="EMBL" id="KI393807">
    <property type="protein sequence ID" value="ERN07047.1"/>
    <property type="molecule type" value="Genomic_DNA"/>
</dbReference>
<evidence type="ECO:0000313" key="10">
    <source>
        <dbReference type="EMBL" id="ERN07047.1"/>
    </source>
</evidence>
<feature type="coiled-coil region" evidence="7">
    <location>
        <begin position="1283"/>
        <end position="1321"/>
    </location>
</feature>
<dbReference type="InterPro" id="IPR027417">
    <property type="entry name" value="P-loop_NTPase"/>
</dbReference>
<proteinExistence type="inferred from homology"/>
<gene>
    <name evidence="10" type="ORF">AMTR_s00019p00035500</name>
</gene>
<dbReference type="PANTHER" id="PTHR47968:SF75">
    <property type="entry name" value="CENTROMERE-ASSOCIATED PROTEIN E"/>
    <property type="match status" value="1"/>
</dbReference>
<dbReference type="GO" id="GO:0008608">
    <property type="term" value="P:attachment of spindle microtubules to kinetochore"/>
    <property type="evidence" value="ECO:0007669"/>
    <property type="project" value="UniProtKB-ARBA"/>
</dbReference>
<keyword evidence="11" id="KW-1185">Reference proteome</keyword>
<keyword evidence="5 6" id="KW-0505">Motor protein</keyword>
<dbReference type="GO" id="GO:1901987">
    <property type="term" value="P:regulation of cell cycle phase transition"/>
    <property type="evidence" value="ECO:0007669"/>
    <property type="project" value="UniProtKB-ARBA"/>
</dbReference>
<dbReference type="eggNOG" id="KOG0242">
    <property type="taxonomic scope" value="Eukaryota"/>
</dbReference>
<dbReference type="CDD" id="cd01374">
    <property type="entry name" value="KISc_CENP_E"/>
    <property type="match status" value="1"/>
</dbReference>
<dbReference type="Proteomes" id="UP000017836">
    <property type="component" value="Unassembled WGS sequence"/>
</dbReference>
<evidence type="ECO:0000259" key="9">
    <source>
        <dbReference type="PROSITE" id="PS50067"/>
    </source>
</evidence>
<dbReference type="FunFam" id="3.40.850.10:FF:000026">
    <property type="entry name" value="Centromere-associated protein E"/>
    <property type="match status" value="1"/>
</dbReference>
<dbReference type="PROSITE" id="PS50067">
    <property type="entry name" value="KINESIN_MOTOR_2"/>
    <property type="match status" value="1"/>
</dbReference>
<feature type="coiled-coil region" evidence="7">
    <location>
        <begin position="1133"/>
        <end position="1208"/>
    </location>
</feature>
<dbReference type="GO" id="GO:0042327">
    <property type="term" value="P:positive regulation of phosphorylation"/>
    <property type="evidence" value="ECO:0007669"/>
    <property type="project" value="UniProtKB-ARBA"/>
</dbReference>
<evidence type="ECO:0000256" key="6">
    <source>
        <dbReference type="PROSITE-ProRule" id="PRU00283"/>
    </source>
</evidence>
<dbReference type="GO" id="GO:0008017">
    <property type="term" value="F:microtubule binding"/>
    <property type="evidence" value="ECO:0007669"/>
    <property type="project" value="InterPro"/>
</dbReference>
<dbReference type="PROSITE" id="PS00411">
    <property type="entry name" value="KINESIN_MOTOR_1"/>
    <property type="match status" value="1"/>
</dbReference>
<feature type="coiled-coil region" evidence="7">
    <location>
        <begin position="967"/>
        <end position="1001"/>
    </location>
</feature>
<dbReference type="Gramene" id="ERN07047">
    <property type="protein sequence ID" value="ERN07047"/>
    <property type="gene ID" value="AMTR_s00019p00035500"/>
</dbReference>
<dbReference type="Pfam" id="PF00225">
    <property type="entry name" value="Kinesin"/>
    <property type="match status" value="1"/>
</dbReference>
<dbReference type="InterPro" id="IPR001752">
    <property type="entry name" value="Kinesin_motor_dom"/>
</dbReference>
<comment type="similarity">
    <text evidence="1">Belongs to the TRAFAC class myosin-kinesin ATPase superfamily. Kinesin family. KIN-7 subfamily.</text>
</comment>
<accession>W1PAV9</accession>
<feature type="region of interest" description="Disordered" evidence="8">
    <location>
        <begin position="873"/>
        <end position="894"/>
    </location>
</feature>
<evidence type="ECO:0000256" key="4">
    <source>
        <dbReference type="ARBA" id="ARBA00023054"/>
    </source>
</evidence>
<dbReference type="GO" id="GO:0007018">
    <property type="term" value="P:microtubule-based movement"/>
    <property type="evidence" value="ECO:0007669"/>
    <property type="project" value="InterPro"/>
</dbReference>
<dbReference type="GO" id="GO:0005819">
    <property type="term" value="C:spindle"/>
    <property type="evidence" value="ECO:0007669"/>
    <property type="project" value="EnsemblPlants"/>
</dbReference>
<dbReference type="GO" id="GO:0000776">
    <property type="term" value="C:kinetochore"/>
    <property type="evidence" value="ECO:0007669"/>
    <property type="project" value="EnsemblPlants"/>
</dbReference>
<dbReference type="PANTHER" id="PTHR47968">
    <property type="entry name" value="CENTROMERE PROTEIN E"/>
    <property type="match status" value="1"/>
</dbReference>
<dbReference type="Gene3D" id="3.40.850.10">
    <property type="entry name" value="Kinesin motor domain"/>
    <property type="match status" value="1"/>
</dbReference>
<evidence type="ECO:0000256" key="5">
    <source>
        <dbReference type="ARBA" id="ARBA00023175"/>
    </source>
</evidence>
<sequence>MEKICVMVRVRPLDPSEDPKECPWTISGNSISLRNQTTKFEFDRVFGEECKNVDIYKARTKDIVAASVRGFNGTVFAYGQTGSGKTHTMRGTTAEPGVIPLAVRDLFRFVEEDGDREFLLRMSYMEIYNEEINDLLVPEHRKLQIHESLERGIFVAGLREEIVASPEQVLEFMEFGESHRHIGETNMNLYSSRSHTIFRMIIESRDRTEDGDVGSLCDAVRVSVLNLVDLAGSERVAKTGAEGVRLKEGSHINRSLMTLGTVINKLSEGTESQGGHVPYRDSKLTRILQPALGGNANTVVVCNITLAQIHADETKGSLQFASRALRVINCAHVNEILTDAAVLKRQKKEIEELRAKLQGGSNSEHFAEEILSLRNTLLQSELERERIALELQEEKKAQAQRDRRLQEQEKRIANLSTIVLNSVRDERDNCIKKNKRRETWCPSALSSQSLGRDSDTSLKAIMEDPLDEKILHSFEELVDEIEDRKNVLRNATCGPVSKANGDPLDGCTLPDQNALCHVTSRKKRSSQKLDSPMENRNLETIQENDDELLLELENQRTRKDFTMENLTKRLTDPETNSVVPGLGAKSLTARESEAILVIKQLQDQITILELEKTSMQRNLDGLVELATEQTSNAREQYDEVYRELVDAHDEVERARQQLPSTALPVVTEDECNQEAELCKETEGIISEFQHMGSTISSAFSLMDDVLQTVPTVLNIFSDLKSSAYQSILDLKGRHGDHEGMFKSLTTKIEELEEEKYVLHNKSISQQKKIEERELKLQSSENALMERVSEKDEFLTQISRLEKEIASLSSSYLVRDKEALRKDFEKTKMKLKDTDAKLKNSIQERSKLEAEKANMERELKHLYNQRNLLDRDISKRESLADRRRESKTFEMSKGKNQVGQIEQALQLKNMELERMSFDLEILEGERSKLETHTFELEERIASLEGELFVANEEKEAVLLQNAEQASELEATIGKLKMANSQLNALQEEIQSVMKKLGESEECYRKMESSITTLSTEKEEMALQLTDALVKIEEERAIWLANERVFIDSITENSKHMDAKIALLLKEILEMTNELENCKVECEALRGRLSVAEAKMDHEKSSSMAMFSEVERLRNELLEAETASSREQDGLKSHLNALTSEHEHVCQELSQLKTQLNDAERDKNMSTQIKELTTRLDLSNNSKLDLERQLTNLEHERHKLLARNDELNTIFLEMEKKVASSDESLKQSDDSRLKSNSDAEALSERVSTLETEISDIKVNFNKESTKLRMRLRMTQAKLDAFRGKHREAVDELAIMNRKYEEASRKLKDQLVESRLQVLELKKQLVAKQ</sequence>
<dbReference type="InterPro" id="IPR027640">
    <property type="entry name" value="Kinesin-like_fam"/>
</dbReference>
<keyword evidence="2 6" id="KW-0547">Nucleotide-binding</keyword>
<dbReference type="STRING" id="13333.W1PAV9"/>
<feature type="coiled-coil region" evidence="7">
    <location>
        <begin position="333"/>
        <end position="411"/>
    </location>
</feature>
<evidence type="ECO:0000256" key="3">
    <source>
        <dbReference type="ARBA" id="ARBA00022840"/>
    </source>
</evidence>
<dbReference type="GO" id="GO:0003777">
    <property type="term" value="F:microtubule motor activity"/>
    <property type="evidence" value="ECO:0007669"/>
    <property type="project" value="InterPro"/>
</dbReference>
<dbReference type="GO" id="GO:0000226">
    <property type="term" value="P:microtubule cytoskeleton organization"/>
    <property type="evidence" value="ECO:0007669"/>
    <property type="project" value="UniProtKB-ARBA"/>
</dbReference>
<feature type="compositionally biased region" description="Basic and acidic residues" evidence="8">
    <location>
        <begin position="873"/>
        <end position="892"/>
    </location>
</feature>
<protein>
    <recommendedName>
        <fullName evidence="9">Kinesin motor domain-containing protein</fullName>
    </recommendedName>
</protein>
<dbReference type="HOGENOM" id="CLU_001485_25_0_1"/>
<dbReference type="GO" id="GO:0005524">
    <property type="term" value="F:ATP binding"/>
    <property type="evidence" value="ECO:0007669"/>
    <property type="project" value="UniProtKB-UniRule"/>
</dbReference>
<dbReference type="GO" id="GO:0140694">
    <property type="term" value="P:membraneless organelle assembly"/>
    <property type="evidence" value="ECO:0007669"/>
    <property type="project" value="UniProtKB-ARBA"/>
</dbReference>
<dbReference type="SUPFAM" id="SSF52540">
    <property type="entry name" value="P-loop containing nucleoside triphosphate hydrolases"/>
    <property type="match status" value="1"/>
</dbReference>
<feature type="binding site" evidence="6">
    <location>
        <begin position="79"/>
        <end position="86"/>
    </location>
    <ligand>
        <name>ATP</name>
        <dbReference type="ChEBI" id="CHEBI:30616"/>
    </ligand>
</feature>
<dbReference type="SMART" id="SM00129">
    <property type="entry name" value="KISc"/>
    <property type="match status" value="1"/>
</dbReference>
<feature type="coiled-coil region" evidence="7">
    <location>
        <begin position="790"/>
        <end position="871"/>
    </location>
</feature>
<dbReference type="OMA" id="NIGLRES"/>
<feature type="domain" description="Kinesin motor" evidence="9">
    <location>
        <begin position="3"/>
        <end position="327"/>
    </location>
</feature>
<name>W1PAV9_AMBTC</name>
<dbReference type="InterPro" id="IPR019821">
    <property type="entry name" value="Kinesin_motor_CS"/>
</dbReference>
<evidence type="ECO:0000256" key="7">
    <source>
        <dbReference type="SAM" id="Coils"/>
    </source>
</evidence>
<keyword evidence="4 7" id="KW-0175">Coiled coil</keyword>
<evidence type="ECO:0000256" key="8">
    <source>
        <dbReference type="SAM" id="MobiDB-lite"/>
    </source>
</evidence>
<feature type="coiled-coil region" evidence="7">
    <location>
        <begin position="598"/>
        <end position="657"/>
    </location>
</feature>
<feature type="coiled-coil region" evidence="7">
    <location>
        <begin position="734"/>
        <end position="761"/>
    </location>
</feature>
<feature type="compositionally biased region" description="Basic and acidic residues" evidence="8">
    <location>
        <begin position="1219"/>
        <end position="1235"/>
    </location>
</feature>
<feature type="region of interest" description="Disordered" evidence="8">
    <location>
        <begin position="1219"/>
        <end position="1239"/>
    </location>
</feature>
<dbReference type="GO" id="GO:0000278">
    <property type="term" value="P:mitotic cell cycle"/>
    <property type="evidence" value="ECO:0007669"/>
    <property type="project" value="UniProtKB-ARBA"/>
</dbReference>
<dbReference type="GO" id="GO:0043515">
    <property type="term" value="F:kinetochore binding"/>
    <property type="evidence" value="ECO:0007669"/>
    <property type="project" value="UniProtKB-ARBA"/>
</dbReference>
<dbReference type="InterPro" id="IPR036961">
    <property type="entry name" value="Kinesin_motor_dom_sf"/>
</dbReference>
<organism evidence="10 11">
    <name type="scientific">Amborella trichopoda</name>
    <dbReference type="NCBI Taxonomy" id="13333"/>
    <lineage>
        <taxon>Eukaryota</taxon>
        <taxon>Viridiplantae</taxon>
        <taxon>Streptophyta</taxon>
        <taxon>Embryophyta</taxon>
        <taxon>Tracheophyta</taxon>
        <taxon>Spermatophyta</taxon>
        <taxon>Magnoliopsida</taxon>
        <taxon>Amborellales</taxon>
        <taxon>Amborellaceae</taxon>
        <taxon>Amborella</taxon>
    </lineage>
</organism>
<feature type="coiled-coil region" evidence="7">
    <location>
        <begin position="1059"/>
        <end position="1093"/>
    </location>
</feature>
<dbReference type="GO" id="GO:0005635">
    <property type="term" value="C:nuclear envelope"/>
    <property type="evidence" value="ECO:0007669"/>
    <property type="project" value="EnsemblPlants"/>
</dbReference>
<evidence type="ECO:0000256" key="1">
    <source>
        <dbReference type="ARBA" id="ARBA00007310"/>
    </source>
</evidence>
<dbReference type="PRINTS" id="PR00380">
    <property type="entry name" value="KINESINHEAVY"/>
</dbReference>